<dbReference type="Gene3D" id="3.40.50.1820">
    <property type="entry name" value="alpha/beta hydrolase"/>
    <property type="match status" value="1"/>
</dbReference>
<dbReference type="PANTHER" id="PTHR37946:SF1">
    <property type="entry name" value="SLL1969 PROTEIN"/>
    <property type="match status" value="1"/>
</dbReference>
<accession>A0A517YA33</accession>
<evidence type="ECO:0000259" key="1">
    <source>
        <dbReference type="Pfam" id="PF12697"/>
    </source>
</evidence>
<dbReference type="SUPFAM" id="SSF53474">
    <property type="entry name" value="alpha/beta-Hydrolases"/>
    <property type="match status" value="1"/>
</dbReference>
<keyword evidence="2" id="KW-0378">Hydrolase</keyword>
<dbReference type="Pfam" id="PF12697">
    <property type="entry name" value="Abhydrolase_6"/>
    <property type="match status" value="1"/>
</dbReference>
<dbReference type="EMBL" id="CP036274">
    <property type="protein sequence ID" value="QDU27086.1"/>
    <property type="molecule type" value="Genomic_DNA"/>
</dbReference>
<protein>
    <submittedName>
        <fullName evidence="2">Alpha/beta hydrolase family protein</fullName>
    </submittedName>
</protein>
<dbReference type="PANTHER" id="PTHR37946">
    <property type="entry name" value="SLL1969 PROTEIN"/>
    <property type="match status" value="1"/>
</dbReference>
<sequence length="510" mass="56476">MDQAEALDAAGDGQCVDAYFHVCAHAWQEMDAGAEGRGASHATYNNALQKLLSAAGRHQRLDPARGLKICNGGSTLVVPIDYSGFTWDIADFQRLHLPPTRHESLLSRYYACQGIGLPLVVERARRNCDALEARFYPERSFFSATVVLKFDSLPVDSSTLNAASCAQLTFYDPLQTARVSTPASERPLANDLTAPLAQMLDSVPRTYFAGFIEPSGAITRARLDFVEPYQPGKIPVVLIHGLYSDPQSWADMINDLRAAPGFLEHYQLWAYRYPTGQGFLQSAKVLRNELRAAVAALDPHQRDPALRRMVLVGHSMGGLIAKLQITHSEDLIWNNLANRPLETIETTEQTRGFLAETCYFDPSPNIERVIFIAAPHSGALTSSEMIGRGAALLVEPSPLQVEMHDQLIRDNPQTFNPLIERRMPTSIDMLSSRSPLLEVMRRMRLKEGVKLHNIIGCSHPLSLDGPSDGVVSVRSATHPCCQSVLAVNAQHAHVHRSQKASYEVLRILRW</sequence>
<feature type="domain" description="AB hydrolase-1" evidence="1">
    <location>
        <begin position="236"/>
        <end position="471"/>
    </location>
</feature>
<keyword evidence="3" id="KW-1185">Reference proteome</keyword>
<dbReference type="Proteomes" id="UP000315017">
    <property type="component" value="Chromosome"/>
</dbReference>
<dbReference type="InterPro" id="IPR000073">
    <property type="entry name" value="AB_hydrolase_1"/>
</dbReference>
<reference evidence="2 3" key="1">
    <citation type="submission" date="2019-02" db="EMBL/GenBank/DDBJ databases">
        <title>Deep-cultivation of Planctomycetes and their phenomic and genomic characterization uncovers novel biology.</title>
        <authorList>
            <person name="Wiegand S."/>
            <person name="Jogler M."/>
            <person name="Boedeker C."/>
            <person name="Pinto D."/>
            <person name="Vollmers J."/>
            <person name="Rivas-Marin E."/>
            <person name="Kohn T."/>
            <person name="Peeters S.H."/>
            <person name="Heuer A."/>
            <person name="Rast P."/>
            <person name="Oberbeckmann S."/>
            <person name="Bunk B."/>
            <person name="Jeske O."/>
            <person name="Meyerdierks A."/>
            <person name="Storesund J.E."/>
            <person name="Kallscheuer N."/>
            <person name="Luecker S."/>
            <person name="Lage O.M."/>
            <person name="Pohl T."/>
            <person name="Merkel B.J."/>
            <person name="Hornburger P."/>
            <person name="Mueller R.-W."/>
            <person name="Bruemmer F."/>
            <person name="Labrenz M."/>
            <person name="Spormann A.M."/>
            <person name="Op den Camp H."/>
            <person name="Overmann J."/>
            <person name="Amann R."/>
            <person name="Jetten M.S.M."/>
            <person name="Mascher T."/>
            <person name="Medema M.H."/>
            <person name="Devos D.P."/>
            <person name="Kaster A.-K."/>
            <person name="Ovreas L."/>
            <person name="Rohde M."/>
            <person name="Galperin M.Y."/>
            <person name="Jogler C."/>
        </authorList>
    </citation>
    <scope>NUCLEOTIDE SEQUENCE [LARGE SCALE GENOMIC DNA]</scope>
    <source>
        <strain evidence="2 3">ETA_A8</strain>
    </source>
</reference>
<dbReference type="InterPro" id="IPR029058">
    <property type="entry name" value="AB_hydrolase_fold"/>
</dbReference>
<dbReference type="KEGG" id="aagg:ETAA8_21700"/>
<evidence type="ECO:0000313" key="3">
    <source>
        <dbReference type="Proteomes" id="UP000315017"/>
    </source>
</evidence>
<gene>
    <name evidence="2" type="ORF">ETAA8_21700</name>
</gene>
<organism evidence="2 3">
    <name type="scientific">Anatilimnocola aggregata</name>
    <dbReference type="NCBI Taxonomy" id="2528021"/>
    <lineage>
        <taxon>Bacteria</taxon>
        <taxon>Pseudomonadati</taxon>
        <taxon>Planctomycetota</taxon>
        <taxon>Planctomycetia</taxon>
        <taxon>Pirellulales</taxon>
        <taxon>Pirellulaceae</taxon>
        <taxon>Anatilimnocola</taxon>
    </lineage>
</organism>
<name>A0A517YA33_9BACT</name>
<evidence type="ECO:0000313" key="2">
    <source>
        <dbReference type="EMBL" id="QDU27086.1"/>
    </source>
</evidence>
<proteinExistence type="predicted"/>
<dbReference type="AlphaFoldDB" id="A0A517YA33"/>
<dbReference type="GO" id="GO:0016787">
    <property type="term" value="F:hydrolase activity"/>
    <property type="evidence" value="ECO:0007669"/>
    <property type="project" value="UniProtKB-KW"/>
</dbReference>